<name>A0A1F5DMJ1_9BACT</name>
<organism evidence="1 2">
    <name type="scientific">Candidatus Berkelbacteria bacterium RBG_13_40_8</name>
    <dbReference type="NCBI Taxonomy" id="1797467"/>
    <lineage>
        <taxon>Bacteria</taxon>
        <taxon>Candidatus Berkelbacteria</taxon>
    </lineage>
</organism>
<dbReference type="AlphaFoldDB" id="A0A1F5DMJ1"/>
<proteinExistence type="predicted"/>
<gene>
    <name evidence="1" type="ORF">A2V71_04575</name>
</gene>
<dbReference type="EMBL" id="MEZT01000021">
    <property type="protein sequence ID" value="OGD56389.1"/>
    <property type="molecule type" value="Genomic_DNA"/>
</dbReference>
<reference evidence="1 2" key="1">
    <citation type="journal article" date="2016" name="Nat. Commun.">
        <title>Thousands of microbial genomes shed light on interconnected biogeochemical processes in an aquifer system.</title>
        <authorList>
            <person name="Anantharaman K."/>
            <person name="Brown C.T."/>
            <person name="Hug L.A."/>
            <person name="Sharon I."/>
            <person name="Castelle C.J."/>
            <person name="Probst A.J."/>
            <person name="Thomas B.C."/>
            <person name="Singh A."/>
            <person name="Wilkins M.J."/>
            <person name="Karaoz U."/>
            <person name="Brodie E.L."/>
            <person name="Williams K.H."/>
            <person name="Hubbard S.S."/>
            <person name="Banfield J.F."/>
        </authorList>
    </citation>
    <scope>NUCLEOTIDE SEQUENCE [LARGE SCALE GENOMIC DNA]</scope>
</reference>
<comment type="caution">
    <text evidence="1">The sequence shown here is derived from an EMBL/GenBank/DDBJ whole genome shotgun (WGS) entry which is preliminary data.</text>
</comment>
<evidence type="ECO:0000313" key="1">
    <source>
        <dbReference type="EMBL" id="OGD56389.1"/>
    </source>
</evidence>
<evidence type="ECO:0000313" key="2">
    <source>
        <dbReference type="Proteomes" id="UP000178764"/>
    </source>
</evidence>
<dbReference type="Proteomes" id="UP000178764">
    <property type="component" value="Unassembled WGS sequence"/>
</dbReference>
<accession>A0A1F5DMJ1</accession>
<sequence length="64" mass="7276">MTEKNTMPEKGTFQCYGCCELLDRSEIKVNGCGEPICPKCREPLQKISKLPRDRFLAKRNSVAI</sequence>
<protein>
    <submittedName>
        <fullName evidence="1">Uncharacterized protein</fullName>
    </submittedName>
</protein>